<dbReference type="AlphaFoldDB" id="A0A9P4K583"/>
<name>A0A9P4K583_9PLEO</name>
<dbReference type="OrthoDB" id="3764174at2759"/>
<dbReference type="Proteomes" id="UP000800093">
    <property type="component" value="Unassembled WGS sequence"/>
</dbReference>
<accession>A0A9P4K583</accession>
<organism evidence="2 3">
    <name type="scientific">Lojkania enalia</name>
    <dbReference type="NCBI Taxonomy" id="147567"/>
    <lineage>
        <taxon>Eukaryota</taxon>
        <taxon>Fungi</taxon>
        <taxon>Dikarya</taxon>
        <taxon>Ascomycota</taxon>
        <taxon>Pezizomycotina</taxon>
        <taxon>Dothideomycetes</taxon>
        <taxon>Pleosporomycetidae</taxon>
        <taxon>Pleosporales</taxon>
        <taxon>Pleosporales incertae sedis</taxon>
        <taxon>Lojkania</taxon>
    </lineage>
</organism>
<keyword evidence="3" id="KW-1185">Reference proteome</keyword>
<evidence type="ECO:0000313" key="3">
    <source>
        <dbReference type="Proteomes" id="UP000800093"/>
    </source>
</evidence>
<protein>
    <submittedName>
        <fullName evidence="2">Uncharacterized protein</fullName>
    </submittedName>
</protein>
<proteinExistence type="predicted"/>
<sequence length="232" mass="26321">MAQRHHLFPIPHVAISPPYLQPSSGKRKRSPSPTPDQRLEHLYSPCNADSCYHDLACGHRIKTEYLEGCGTNCTVTENRPRNAPFICQECIAIDVRLAMLMRGLSMDSAKESGNDSTMTDTADRKEMILDIATKEIKKVLDTHRTRLGVVVEKLAPKMQFWTEFHASVSEGMEQSVMQEDRPLKRPGMRYIVNTQKDTKPNSKRLKVDAPTEEDEVMNVVCEILTKIALRIK</sequence>
<gene>
    <name evidence="2" type="ORF">CC78DRAFT_570260</name>
</gene>
<evidence type="ECO:0000256" key="1">
    <source>
        <dbReference type="SAM" id="MobiDB-lite"/>
    </source>
</evidence>
<comment type="caution">
    <text evidence="2">The sequence shown here is derived from an EMBL/GenBank/DDBJ whole genome shotgun (WGS) entry which is preliminary data.</text>
</comment>
<reference evidence="3" key="1">
    <citation type="journal article" date="2020" name="Stud. Mycol.">
        <title>101 Dothideomycetes genomes: A test case for predicting lifestyles and emergence of pathogens.</title>
        <authorList>
            <person name="Haridas S."/>
            <person name="Albert R."/>
            <person name="Binder M."/>
            <person name="Bloem J."/>
            <person name="LaButti K."/>
            <person name="Salamov A."/>
            <person name="Andreopoulos B."/>
            <person name="Baker S."/>
            <person name="Barry K."/>
            <person name="Bills G."/>
            <person name="Bluhm B."/>
            <person name="Cannon C."/>
            <person name="Castanera R."/>
            <person name="Culley D."/>
            <person name="Daum C."/>
            <person name="Ezra D."/>
            <person name="Gonzalez J."/>
            <person name="Henrissat B."/>
            <person name="Kuo A."/>
            <person name="Liang C."/>
            <person name="Lipzen A."/>
            <person name="Lutzoni F."/>
            <person name="Magnuson J."/>
            <person name="Mondo S."/>
            <person name="Nolan M."/>
            <person name="Ohm R."/>
            <person name="Pangilinan J."/>
            <person name="Park H.-J."/>
            <person name="Ramirez L."/>
            <person name="Alfaro M."/>
            <person name="Sun H."/>
            <person name="Tritt A."/>
            <person name="Yoshinaga Y."/>
            <person name="Zwiers L.-H."/>
            <person name="Turgeon B."/>
            <person name="Goodwin S."/>
            <person name="Spatafora J."/>
            <person name="Crous P."/>
            <person name="Grigoriev I."/>
        </authorList>
    </citation>
    <scope>NUCLEOTIDE SEQUENCE [LARGE SCALE GENOMIC DNA]</scope>
    <source>
        <strain evidence="3">CBS 304.66</strain>
    </source>
</reference>
<dbReference type="EMBL" id="ML986650">
    <property type="protein sequence ID" value="KAF2261770.1"/>
    <property type="molecule type" value="Genomic_DNA"/>
</dbReference>
<feature type="region of interest" description="Disordered" evidence="1">
    <location>
        <begin position="14"/>
        <end position="39"/>
    </location>
</feature>
<evidence type="ECO:0000313" key="2">
    <source>
        <dbReference type="EMBL" id="KAF2261770.1"/>
    </source>
</evidence>